<sequence length="65" mass="7257">MAFVCVKCTDVAAVRLIQLLCWTPPCIPEVYLPEEPFIHVASALTIEINRAFKLLQDVASGRNLK</sequence>
<protein>
    <submittedName>
        <fullName evidence="1">Uncharacterized protein</fullName>
    </submittedName>
</protein>
<gene>
    <name evidence="1" type="ORF">F3Y22_tig00110151pilonHSYRG00266</name>
</gene>
<keyword evidence="2" id="KW-1185">Reference proteome</keyword>
<dbReference type="Proteomes" id="UP000436088">
    <property type="component" value="Unassembled WGS sequence"/>
</dbReference>
<proteinExistence type="predicted"/>
<evidence type="ECO:0000313" key="2">
    <source>
        <dbReference type="Proteomes" id="UP000436088"/>
    </source>
</evidence>
<dbReference type="AlphaFoldDB" id="A0A6A3BN46"/>
<reference evidence="1" key="1">
    <citation type="submission" date="2019-09" db="EMBL/GenBank/DDBJ databases">
        <title>Draft genome information of white flower Hibiscus syriacus.</title>
        <authorList>
            <person name="Kim Y.-M."/>
        </authorList>
    </citation>
    <scope>NUCLEOTIDE SEQUENCE [LARGE SCALE GENOMIC DNA]</scope>
    <source>
        <strain evidence="1">YM2019G1</strain>
    </source>
</reference>
<evidence type="ECO:0000313" key="1">
    <source>
        <dbReference type="EMBL" id="KAE8716279.1"/>
    </source>
</evidence>
<name>A0A6A3BN46_HIBSY</name>
<organism evidence="1 2">
    <name type="scientific">Hibiscus syriacus</name>
    <name type="common">Rose of Sharon</name>
    <dbReference type="NCBI Taxonomy" id="106335"/>
    <lineage>
        <taxon>Eukaryota</taxon>
        <taxon>Viridiplantae</taxon>
        <taxon>Streptophyta</taxon>
        <taxon>Embryophyta</taxon>
        <taxon>Tracheophyta</taxon>
        <taxon>Spermatophyta</taxon>
        <taxon>Magnoliopsida</taxon>
        <taxon>eudicotyledons</taxon>
        <taxon>Gunneridae</taxon>
        <taxon>Pentapetalae</taxon>
        <taxon>rosids</taxon>
        <taxon>malvids</taxon>
        <taxon>Malvales</taxon>
        <taxon>Malvaceae</taxon>
        <taxon>Malvoideae</taxon>
        <taxon>Hibiscus</taxon>
    </lineage>
</organism>
<dbReference type="EMBL" id="VEPZ02000852">
    <property type="protein sequence ID" value="KAE8716279.1"/>
    <property type="molecule type" value="Genomic_DNA"/>
</dbReference>
<accession>A0A6A3BN46</accession>
<comment type="caution">
    <text evidence="1">The sequence shown here is derived from an EMBL/GenBank/DDBJ whole genome shotgun (WGS) entry which is preliminary data.</text>
</comment>